<proteinExistence type="predicted"/>
<dbReference type="PATRIC" id="fig|292564.3.peg.896"/>
<dbReference type="InterPro" id="IPR007318">
    <property type="entry name" value="Phopholipid_MeTrfase"/>
</dbReference>
<dbReference type="InterPro" id="IPR052527">
    <property type="entry name" value="Metal_cation-efflux_comp"/>
</dbReference>
<dbReference type="HOGENOM" id="CLU_065200_5_0_3"/>
<gene>
    <name evidence="6" type="ordered locus">Cyagr_0942</name>
</gene>
<dbReference type="GO" id="GO:0012505">
    <property type="term" value="C:endomembrane system"/>
    <property type="evidence" value="ECO:0007669"/>
    <property type="project" value="UniProtKB-SubCell"/>
</dbReference>
<keyword evidence="2 5" id="KW-0812">Transmembrane</keyword>
<evidence type="ECO:0000256" key="4">
    <source>
        <dbReference type="ARBA" id="ARBA00023136"/>
    </source>
</evidence>
<organism evidence="6 7">
    <name type="scientific">Cyanobium gracile (strain ATCC 27147 / PCC 6307)</name>
    <dbReference type="NCBI Taxonomy" id="292564"/>
    <lineage>
        <taxon>Bacteria</taxon>
        <taxon>Bacillati</taxon>
        <taxon>Cyanobacteriota</taxon>
        <taxon>Cyanophyceae</taxon>
        <taxon>Synechococcales</taxon>
        <taxon>Prochlorococcaceae</taxon>
        <taxon>Cyanobium</taxon>
    </lineage>
</organism>
<dbReference type="Pfam" id="PF04191">
    <property type="entry name" value="PEMT"/>
    <property type="match status" value="1"/>
</dbReference>
<evidence type="ECO:0000256" key="2">
    <source>
        <dbReference type="ARBA" id="ARBA00022692"/>
    </source>
</evidence>
<evidence type="ECO:0000256" key="5">
    <source>
        <dbReference type="SAM" id="Phobius"/>
    </source>
</evidence>
<keyword evidence="4 5" id="KW-0472">Membrane</keyword>
<dbReference type="Gene3D" id="1.20.120.1630">
    <property type="match status" value="1"/>
</dbReference>
<dbReference type="Proteomes" id="UP000010388">
    <property type="component" value="Chromosome"/>
</dbReference>
<dbReference type="STRING" id="292564.Cyagr_0942"/>
<evidence type="ECO:0008006" key="8">
    <source>
        <dbReference type="Google" id="ProtNLM"/>
    </source>
</evidence>
<feature type="transmembrane region" description="Helical" evidence="5">
    <location>
        <begin position="63"/>
        <end position="85"/>
    </location>
</feature>
<name>K9P6D6_CYAGP</name>
<dbReference type="RefSeq" id="WP_015108578.1">
    <property type="nucleotide sequence ID" value="NC_019675.1"/>
</dbReference>
<dbReference type="eggNOG" id="COG2020">
    <property type="taxonomic scope" value="Bacteria"/>
</dbReference>
<keyword evidence="3 5" id="KW-1133">Transmembrane helix</keyword>
<protein>
    <recommendedName>
        <fullName evidence="8">Isoprenylcysteine carboxyl methyltransferase (ICMT) family protein</fullName>
    </recommendedName>
</protein>
<evidence type="ECO:0000313" key="7">
    <source>
        <dbReference type="Proteomes" id="UP000010388"/>
    </source>
</evidence>
<evidence type="ECO:0000256" key="3">
    <source>
        <dbReference type="ARBA" id="ARBA00022989"/>
    </source>
</evidence>
<dbReference type="AlphaFoldDB" id="K9P6D6"/>
<dbReference type="PANTHER" id="PTHR43847:SF1">
    <property type="entry name" value="BLL3993 PROTEIN"/>
    <property type="match status" value="1"/>
</dbReference>
<dbReference type="PANTHER" id="PTHR43847">
    <property type="entry name" value="BLL3993 PROTEIN"/>
    <property type="match status" value="1"/>
</dbReference>
<accession>K9P6D6</accession>
<evidence type="ECO:0000313" key="6">
    <source>
        <dbReference type="EMBL" id="AFY28124.1"/>
    </source>
</evidence>
<comment type="subcellular location">
    <subcellularLocation>
        <location evidence="1">Endomembrane system</location>
        <topology evidence="1">Multi-pass membrane protein</topology>
    </subcellularLocation>
</comment>
<reference evidence="7" key="1">
    <citation type="journal article" date="2013" name="Proc. Natl. Acad. Sci. U.S.A.">
        <title>Improving the coverage of the cyanobacterial phylum using diversity-driven genome sequencing.</title>
        <authorList>
            <person name="Shih P.M."/>
            <person name="Wu D."/>
            <person name="Latifi A."/>
            <person name="Axen S.D."/>
            <person name="Fewer D.P."/>
            <person name="Talla E."/>
            <person name="Calteau A."/>
            <person name="Cai F."/>
            <person name="Tandeau de Marsac N."/>
            <person name="Rippka R."/>
            <person name="Herdman M."/>
            <person name="Sivonen K."/>
            <person name="Coursin T."/>
            <person name="Laurent T."/>
            <person name="Goodwin L."/>
            <person name="Nolan M."/>
            <person name="Davenport K.W."/>
            <person name="Han C.S."/>
            <person name="Rubin E.M."/>
            <person name="Eisen J.A."/>
            <person name="Woyke T."/>
            <person name="Gugger M."/>
            <person name="Kerfeld C.A."/>
        </authorList>
    </citation>
    <scope>NUCLEOTIDE SEQUENCE [LARGE SCALE GENOMIC DNA]</scope>
    <source>
        <strain evidence="7">ATCC 27147 / PCC 6307</strain>
    </source>
</reference>
<feature type="transmembrane region" description="Helical" evidence="5">
    <location>
        <begin position="116"/>
        <end position="149"/>
    </location>
</feature>
<dbReference type="OrthoDB" id="5471300at2"/>
<dbReference type="EMBL" id="CP003495">
    <property type="protein sequence ID" value="AFY28124.1"/>
    <property type="molecule type" value="Genomic_DNA"/>
</dbReference>
<dbReference type="KEGG" id="cgc:Cyagr_0942"/>
<sequence>MPIREVTMPNALAERLTAWGFSWAGLRDNRRGEWWLVAQIALIVAHLLPATPPPASLGLTWPLPVRLGGLALFILGLVLAGQGALNLGASLSPLPEPMADAPLVTTGAYGRCRHPLYQSLILCSLGVTVALGSLLHLGLMLGLVVVLGFKARREEARLVLLHPEYDAYRRSTAAILPGLPWLDWRSA</sequence>
<evidence type="ECO:0000256" key="1">
    <source>
        <dbReference type="ARBA" id="ARBA00004127"/>
    </source>
</evidence>